<protein>
    <recommendedName>
        <fullName evidence="4">Exonuclease V</fullName>
    </recommendedName>
</protein>
<dbReference type="GO" id="GO:0005634">
    <property type="term" value="C:nucleus"/>
    <property type="evidence" value="ECO:0007669"/>
    <property type="project" value="TreeGrafter"/>
</dbReference>
<comment type="similarity">
    <text evidence="1">Belongs to the EXO5 family.</text>
</comment>
<dbReference type="PANTHER" id="PTHR14464:SF4">
    <property type="entry name" value="EXONUCLEASE V"/>
    <property type="match status" value="1"/>
</dbReference>
<evidence type="ECO:0000256" key="1">
    <source>
        <dbReference type="ARBA" id="ARBA00009797"/>
    </source>
</evidence>
<proteinExistence type="inferred from homology"/>
<dbReference type="EMBL" id="JACGCM010002827">
    <property type="protein sequence ID" value="KAF6134721.1"/>
    <property type="molecule type" value="Genomic_DNA"/>
</dbReference>
<dbReference type="Gene3D" id="3.90.320.10">
    <property type="match status" value="1"/>
</dbReference>
<name>A0A7J7KWI3_9MAGN</name>
<evidence type="ECO:0008006" key="4">
    <source>
        <dbReference type="Google" id="ProtNLM"/>
    </source>
</evidence>
<reference evidence="2 3" key="1">
    <citation type="journal article" date="2020" name="IScience">
        <title>Genome Sequencing of the Endangered Kingdonia uniflora (Circaeasteraceae, Ranunculales) Reveals Potential Mechanisms of Evolutionary Specialization.</title>
        <authorList>
            <person name="Sun Y."/>
            <person name="Deng T."/>
            <person name="Zhang A."/>
            <person name="Moore M.J."/>
            <person name="Landis J.B."/>
            <person name="Lin N."/>
            <person name="Zhang H."/>
            <person name="Zhang X."/>
            <person name="Huang J."/>
            <person name="Zhang X."/>
            <person name="Sun H."/>
            <person name="Wang H."/>
        </authorList>
    </citation>
    <scope>NUCLEOTIDE SEQUENCE [LARGE SCALE GENOMIC DNA]</scope>
    <source>
        <strain evidence="2">TB1705</strain>
        <tissue evidence="2">Leaf</tissue>
    </source>
</reference>
<keyword evidence="3" id="KW-1185">Reference proteome</keyword>
<gene>
    <name evidence="2" type="ORF">GIB67_002122</name>
</gene>
<dbReference type="Proteomes" id="UP000541444">
    <property type="component" value="Unassembled WGS sequence"/>
</dbReference>
<evidence type="ECO:0000313" key="3">
    <source>
        <dbReference type="Proteomes" id="UP000541444"/>
    </source>
</evidence>
<dbReference type="GO" id="GO:0036297">
    <property type="term" value="P:interstrand cross-link repair"/>
    <property type="evidence" value="ECO:0007669"/>
    <property type="project" value="TreeGrafter"/>
</dbReference>
<dbReference type="GO" id="GO:0045145">
    <property type="term" value="F:single-stranded DNA 5'-3' DNA exonuclease activity"/>
    <property type="evidence" value="ECO:0007669"/>
    <property type="project" value="InterPro"/>
</dbReference>
<dbReference type="Pfam" id="PF09810">
    <property type="entry name" value="Exo5"/>
    <property type="match status" value="3"/>
</dbReference>
<accession>A0A7J7KWI3</accession>
<evidence type="ECO:0000313" key="2">
    <source>
        <dbReference type="EMBL" id="KAF6134721.1"/>
    </source>
</evidence>
<dbReference type="AlphaFoldDB" id="A0A7J7KWI3"/>
<sequence>MSDDRVSREIDDVISSSITFSSSIPIEIVSEEEMAIIEAAFAATKSVFSPSFYHQFGSNVRSIESSFTLISKRSLSLCSSTSLSSSELTVNSGDIEDLGGTQMNKKKGKYLETFLHRFRRKRGLAVTDITASEWCEKQMEFILLRGKPKATKEMKVGKERHAKLEEEVVQRIKVDVKEIEDAWAVKFMNFIIGSNQLLFEGLTRELPIVGFIDGVWMVGVIDELRMPITKTVRNPLLVDTKTRSQPTLPSEPQKRNGRLQLMCYKYLWDSVVTSNFPLTRFYNFFGLNPQYILSQEVQDLCNCSGLPAKTLEDMVMYFRNTCCTLPPTDNQLILRYEFQGDNSLIGEERFTYDFDWLTSQIKSSLEFWMGEREANYVPPEERWKCRFCKFSLICPTNATVENTISSSAPL</sequence>
<dbReference type="PANTHER" id="PTHR14464">
    <property type="entry name" value="EXONUCLEASE V"/>
    <property type="match status" value="1"/>
</dbReference>
<comment type="caution">
    <text evidence="2">The sequence shown here is derived from an EMBL/GenBank/DDBJ whole genome shotgun (WGS) entry which is preliminary data.</text>
</comment>
<dbReference type="OrthoDB" id="354769at2759"/>
<organism evidence="2 3">
    <name type="scientific">Kingdonia uniflora</name>
    <dbReference type="NCBI Taxonomy" id="39325"/>
    <lineage>
        <taxon>Eukaryota</taxon>
        <taxon>Viridiplantae</taxon>
        <taxon>Streptophyta</taxon>
        <taxon>Embryophyta</taxon>
        <taxon>Tracheophyta</taxon>
        <taxon>Spermatophyta</taxon>
        <taxon>Magnoliopsida</taxon>
        <taxon>Ranunculales</taxon>
        <taxon>Circaeasteraceae</taxon>
        <taxon>Kingdonia</taxon>
    </lineage>
</organism>
<dbReference type="InterPro" id="IPR011604">
    <property type="entry name" value="PDDEXK-like_dom_sf"/>
</dbReference>
<dbReference type="InterPro" id="IPR019190">
    <property type="entry name" value="EXOV"/>
</dbReference>